<dbReference type="Gene3D" id="2.60.120.620">
    <property type="entry name" value="q2cbj1_9rhob like domain"/>
    <property type="match status" value="1"/>
</dbReference>
<dbReference type="EMBL" id="ADBJ01000042">
    <property type="protein sequence ID" value="EFA77578.1"/>
    <property type="molecule type" value="Genomic_DNA"/>
</dbReference>
<gene>
    <name evidence="7" type="ORF">PPL_12181</name>
</gene>
<evidence type="ECO:0000256" key="3">
    <source>
        <dbReference type="ARBA" id="ARBA00022964"/>
    </source>
</evidence>
<name>D3BLX7_HETP5</name>
<dbReference type="Proteomes" id="UP000001396">
    <property type="component" value="Unassembled WGS sequence"/>
</dbReference>
<dbReference type="RefSeq" id="XP_020429706.1">
    <property type="nucleotide sequence ID" value="XM_020582925.1"/>
</dbReference>
<organism evidence="7 8">
    <name type="scientific">Heterostelium pallidum (strain ATCC 26659 / Pp 5 / PN500)</name>
    <name type="common">Cellular slime mold</name>
    <name type="synonym">Polysphondylium pallidum</name>
    <dbReference type="NCBI Taxonomy" id="670386"/>
    <lineage>
        <taxon>Eukaryota</taxon>
        <taxon>Amoebozoa</taxon>
        <taxon>Evosea</taxon>
        <taxon>Eumycetozoa</taxon>
        <taxon>Dictyostelia</taxon>
        <taxon>Acytosteliales</taxon>
        <taxon>Acytosteliaceae</taxon>
        <taxon>Heterostelium</taxon>
    </lineage>
</organism>
<dbReference type="InParanoid" id="D3BLX7"/>
<evidence type="ECO:0000256" key="2">
    <source>
        <dbReference type="ARBA" id="ARBA00022723"/>
    </source>
</evidence>
<evidence type="ECO:0000313" key="8">
    <source>
        <dbReference type="Proteomes" id="UP000001396"/>
    </source>
</evidence>
<dbReference type="SMART" id="SM00702">
    <property type="entry name" value="P4Hc"/>
    <property type="match status" value="1"/>
</dbReference>
<dbReference type="PANTHER" id="PTHR10869:SF246">
    <property type="entry name" value="TRANSMEMBRANE PROLYL 4-HYDROXYLASE"/>
    <property type="match status" value="1"/>
</dbReference>
<keyword evidence="5" id="KW-0408">Iron</keyword>
<dbReference type="GO" id="GO:0004656">
    <property type="term" value="F:procollagen-proline 4-dioxygenase activity"/>
    <property type="evidence" value="ECO:0007669"/>
    <property type="project" value="TreeGrafter"/>
</dbReference>
<evidence type="ECO:0000313" key="7">
    <source>
        <dbReference type="EMBL" id="EFA77578.1"/>
    </source>
</evidence>
<dbReference type="GO" id="GO:0005506">
    <property type="term" value="F:iron ion binding"/>
    <property type="evidence" value="ECO:0007669"/>
    <property type="project" value="InterPro"/>
</dbReference>
<keyword evidence="3" id="KW-0223">Dioxygenase</keyword>
<evidence type="ECO:0000256" key="4">
    <source>
        <dbReference type="ARBA" id="ARBA00023002"/>
    </source>
</evidence>
<dbReference type="SUPFAM" id="SSF51197">
    <property type="entry name" value="Clavaminate synthase-like"/>
    <property type="match status" value="1"/>
</dbReference>
<keyword evidence="2" id="KW-0479">Metal-binding</keyword>
<reference evidence="7 8" key="1">
    <citation type="journal article" date="2011" name="Genome Res.">
        <title>Phylogeny-wide analysis of social amoeba genomes highlights ancient origins for complex intercellular communication.</title>
        <authorList>
            <person name="Heidel A.J."/>
            <person name="Lawal H.M."/>
            <person name="Felder M."/>
            <person name="Schilde C."/>
            <person name="Helps N.R."/>
            <person name="Tunggal B."/>
            <person name="Rivero F."/>
            <person name="John U."/>
            <person name="Schleicher M."/>
            <person name="Eichinger L."/>
            <person name="Platzer M."/>
            <person name="Noegel A.A."/>
            <person name="Schaap P."/>
            <person name="Gloeckner G."/>
        </authorList>
    </citation>
    <scope>NUCLEOTIDE SEQUENCE [LARGE SCALE GENOMIC DNA]</scope>
    <source>
        <strain evidence="8">ATCC 26659 / Pp 5 / PN500</strain>
    </source>
</reference>
<dbReference type="AlphaFoldDB" id="D3BLX7"/>
<dbReference type="InterPro" id="IPR045054">
    <property type="entry name" value="P4HA-like"/>
</dbReference>
<proteinExistence type="predicted"/>
<comment type="cofactor">
    <cofactor evidence="1">
        <name>L-ascorbate</name>
        <dbReference type="ChEBI" id="CHEBI:38290"/>
    </cofactor>
</comment>
<dbReference type="InterPro" id="IPR006620">
    <property type="entry name" value="Pro_4_hyd_alph"/>
</dbReference>
<dbReference type="Pfam" id="PF13640">
    <property type="entry name" value="2OG-FeII_Oxy_3"/>
    <property type="match status" value="1"/>
</dbReference>
<dbReference type="GeneID" id="31367648"/>
<dbReference type="FunCoup" id="D3BLX7">
    <property type="interactions" value="28"/>
</dbReference>
<dbReference type="PANTHER" id="PTHR10869">
    <property type="entry name" value="PROLYL 4-HYDROXYLASE ALPHA SUBUNIT"/>
    <property type="match status" value="1"/>
</dbReference>
<evidence type="ECO:0000256" key="1">
    <source>
        <dbReference type="ARBA" id="ARBA00001961"/>
    </source>
</evidence>
<evidence type="ECO:0000256" key="5">
    <source>
        <dbReference type="ARBA" id="ARBA00023004"/>
    </source>
</evidence>
<dbReference type="InterPro" id="IPR044862">
    <property type="entry name" value="Pro_4_hyd_alph_FE2OG_OXY"/>
</dbReference>
<sequence>MEEPLVIEGQVVKPMLFPSETPSDAKPIVKNDIEILKPNVAFVLDNVLSPSECQFIIDQGEEMGFDDLKHYTSKYRGNVRILVKTKSLSDVVLERIRPYLEQRLDIKPGSNLTGPMMRAYYGQWELSAINDLWRLCKYNHLGKFAAHYDGHYIQDNDNRSYLTFMIYLSEGIEGGSTRFLDNKSNKILAEVVPKAGSVLVFQHDMWHDGDVVKNGLKYIIRSDVMYRRLNSETKAPQLESEQTARKLCQEAILLEKTDPTGAAALFRRAFKLHPPLEEEY</sequence>
<evidence type="ECO:0000259" key="6">
    <source>
        <dbReference type="SMART" id="SM00702"/>
    </source>
</evidence>
<accession>D3BLX7</accession>
<protein>
    <recommendedName>
        <fullName evidence="6">Prolyl 4-hydroxylase alpha subunit domain-containing protein</fullName>
    </recommendedName>
</protein>
<dbReference type="GO" id="GO:0031418">
    <property type="term" value="F:L-ascorbic acid binding"/>
    <property type="evidence" value="ECO:0007669"/>
    <property type="project" value="InterPro"/>
</dbReference>
<dbReference type="OMA" id="HNDSLTW"/>
<feature type="domain" description="Prolyl 4-hydroxylase alpha subunit" evidence="6">
    <location>
        <begin position="39"/>
        <end position="225"/>
    </location>
</feature>
<keyword evidence="8" id="KW-1185">Reference proteome</keyword>
<dbReference type="GO" id="GO:0005783">
    <property type="term" value="C:endoplasmic reticulum"/>
    <property type="evidence" value="ECO:0007669"/>
    <property type="project" value="TreeGrafter"/>
</dbReference>
<comment type="caution">
    <text evidence="7">The sequence shown here is derived from an EMBL/GenBank/DDBJ whole genome shotgun (WGS) entry which is preliminary data.</text>
</comment>
<keyword evidence="4" id="KW-0560">Oxidoreductase</keyword>